<dbReference type="Proteomes" id="UP001364617">
    <property type="component" value="Unassembled WGS sequence"/>
</dbReference>
<sequence length="159" mass="18672">MHRLGTSVLMLIILPLAFSCESGRNKNHITEDYRNIIGKQLKHVEASIEQQNSNCTIRNVWKSKEPRNARNIHRRICRVNGELRRFGSESDHLNGLKNDLNKLVEEINGSLRCWCHRKRKASTQHMRKWKPCKVKDILANLQRHFEQYNAYHSLSKDSS</sequence>
<evidence type="ECO:0000313" key="2">
    <source>
        <dbReference type="EMBL" id="KAK7123719.1"/>
    </source>
</evidence>
<protein>
    <recommendedName>
        <fullName evidence="4">Interleukin-7</fullName>
    </recommendedName>
</protein>
<dbReference type="EMBL" id="JAYKXH010000024">
    <property type="protein sequence ID" value="KAK7123719.1"/>
    <property type="molecule type" value="Genomic_DNA"/>
</dbReference>
<evidence type="ECO:0000256" key="1">
    <source>
        <dbReference type="SAM" id="SignalP"/>
    </source>
</evidence>
<dbReference type="PROSITE" id="PS51257">
    <property type="entry name" value="PROKAR_LIPOPROTEIN"/>
    <property type="match status" value="1"/>
</dbReference>
<organism evidence="2 3">
    <name type="scientific">Phoxinus phoxinus</name>
    <name type="common">Eurasian minnow</name>
    <dbReference type="NCBI Taxonomy" id="58324"/>
    <lineage>
        <taxon>Eukaryota</taxon>
        <taxon>Metazoa</taxon>
        <taxon>Chordata</taxon>
        <taxon>Craniata</taxon>
        <taxon>Vertebrata</taxon>
        <taxon>Euteleostomi</taxon>
        <taxon>Actinopterygii</taxon>
        <taxon>Neopterygii</taxon>
        <taxon>Teleostei</taxon>
        <taxon>Ostariophysi</taxon>
        <taxon>Cypriniformes</taxon>
        <taxon>Leuciscidae</taxon>
        <taxon>Phoxininae</taxon>
        <taxon>Phoxinus</taxon>
    </lineage>
</organism>
<proteinExistence type="predicted"/>
<dbReference type="AlphaFoldDB" id="A0AAN9C643"/>
<keyword evidence="3" id="KW-1185">Reference proteome</keyword>
<comment type="caution">
    <text evidence="2">The sequence shown here is derived from an EMBL/GenBank/DDBJ whole genome shotgun (WGS) entry which is preliminary data.</text>
</comment>
<feature type="signal peptide" evidence="1">
    <location>
        <begin position="1"/>
        <end position="19"/>
    </location>
</feature>
<accession>A0AAN9C643</accession>
<evidence type="ECO:0000313" key="3">
    <source>
        <dbReference type="Proteomes" id="UP001364617"/>
    </source>
</evidence>
<name>A0AAN9C643_9TELE</name>
<keyword evidence="1" id="KW-0732">Signal</keyword>
<gene>
    <name evidence="2" type="ORF">R3I93_021974</name>
</gene>
<reference evidence="2 3" key="1">
    <citation type="submission" date="2024-02" db="EMBL/GenBank/DDBJ databases">
        <title>Chromosome-level genome assembly of the Eurasian Minnow (Phoxinus phoxinus).</title>
        <authorList>
            <person name="Oriowo T.O."/>
            <person name="Martin S."/>
            <person name="Stange M."/>
            <person name="Chrysostomakis Y."/>
            <person name="Brown T."/>
            <person name="Winkler S."/>
            <person name="Kukowka S."/>
            <person name="Myers E.W."/>
            <person name="Bohne A."/>
        </authorList>
    </citation>
    <scope>NUCLEOTIDE SEQUENCE [LARGE SCALE GENOMIC DNA]</scope>
    <source>
        <strain evidence="2">ZFMK-TIS-60720</strain>
        <tissue evidence="2">Whole Organism</tissue>
    </source>
</reference>
<evidence type="ECO:0008006" key="4">
    <source>
        <dbReference type="Google" id="ProtNLM"/>
    </source>
</evidence>
<feature type="chain" id="PRO_5042985358" description="Interleukin-7" evidence="1">
    <location>
        <begin position="20"/>
        <end position="159"/>
    </location>
</feature>